<gene>
    <name evidence="11" type="primary">egsA</name>
    <name evidence="15" type="ORF">D6D85_08485</name>
    <name evidence="16" type="ORF">EF810_01420</name>
</gene>
<feature type="binding site" evidence="11 14">
    <location>
        <begin position="125"/>
        <end position="128"/>
    </location>
    <ligand>
        <name>NAD(+)</name>
        <dbReference type="ChEBI" id="CHEBI:57540"/>
    </ligand>
</feature>
<dbReference type="Pfam" id="PF13685">
    <property type="entry name" value="Fe-ADH_2"/>
    <property type="match status" value="1"/>
</dbReference>
<dbReference type="OrthoDB" id="8656at2157"/>
<dbReference type="Gene3D" id="1.20.1090.10">
    <property type="entry name" value="Dehydroquinate synthase-like - alpha domain"/>
    <property type="match status" value="1"/>
</dbReference>
<evidence type="ECO:0000256" key="5">
    <source>
        <dbReference type="ARBA" id="ARBA00022857"/>
    </source>
</evidence>
<keyword evidence="8 11" id="KW-0443">Lipid metabolism</keyword>
<evidence type="ECO:0000256" key="7">
    <source>
        <dbReference type="ARBA" id="ARBA00023027"/>
    </source>
</evidence>
<feature type="binding site" evidence="11">
    <location>
        <position position="267"/>
    </location>
    <ligand>
        <name>substrate</name>
    </ligand>
</feature>
<feature type="binding site" evidence="11">
    <location>
        <position position="183"/>
    </location>
    <ligand>
        <name>Zn(2+)</name>
        <dbReference type="ChEBI" id="CHEBI:29105"/>
        <note>catalytic</note>
    </ligand>
</feature>
<dbReference type="PANTHER" id="PTHR43616">
    <property type="entry name" value="GLYCEROL DEHYDROGENASE"/>
    <property type="match status" value="1"/>
</dbReference>
<dbReference type="InterPro" id="IPR016205">
    <property type="entry name" value="Glycerol_DH"/>
</dbReference>
<dbReference type="GO" id="GO:0050492">
    <property type="term" value="F:glycerol-1-phosphate dehydrogenase [NAD(P)+] activity"/>
    <property type="evidence" value="ECO:0007669"/>
    <property type="project" value="UniProtKB-UniRule"/>
</dbReference>
<evidence type="ECO:0000256" key="9">
    <source>
        <dbReference type="ARBA" id="ARBA00023209"/>
    </source>
</evidence>
<evidence type="ECO:0000256" key="12">
    <source>
        <dbReference type="PIRSR" id="PIRSR000112-1"/>
    </source>
</evidence>
<keyword evidence="9 11" id="KW-0594">Phospholipid biosynthesis</keyword>
<dbReference type="Proteomes" id="UP000316217">
    <property type="component" value="Unassembled WGS sequence"/>
</dbReference>
<dbReference type="PANTHER" id="PTHR43616:SF5">
    <property type="entry name" value="GLYCEROL DEHYDROGENASE 1"/>
    <property type="match status" value="1"/>
</dbReference>
<feature type="binding site" evidence="12">
    <location>
        <position position="263"/>
    </location>
    <ligand>
        <name>glycerol</name>
        <dbReference type="ChEBI" id="CHEBI:17754"/>
    </ligand>
</feature>
<evidence type="ECO:0000256" key="11">
    <source>
        <dbReference type="HAMAP-Rule" id="MF_00497"/>
    </source>
</evidence>
<feature type="binding site" evidence="12">
    <location>
        <position position="283"/>
    </location>
    <ligand>
        <name>glycerol</name>
        <dbReference type="ChEBI" id="CHEBI:17754"/>
    </ligand>
</feature>
<evidence type="ECO:0000256" key="3">
    <source>
        <dbReference type="ARBA" id="ARBA00022723"/>
    </source>
</evidence>
<dbReference type="EMBL" id="RXII01000024">
    <property type="protein sequence ID" value="RZN63100.1"/>
    <property type="molecule type" value="Genomic_DNA"/>
</dbReference>
<evidence type="ECO:0000256" key="2">
    <source>
        <dbReference type="ARBA" id="ARBA00022516"/>
    </source>
</evidence>
<dbReference type="EC" id="1.1.1.261" evidence="11"/>
<evidence type="ECO:0000313" key="18">
    <source>
        <dbReference type="Proteomes" id="UP000316217"/>
    </source>
</evidence>
<comment type="catalytic activity">
    <reaction evidence="11">
        <text>sn-glycerol 1-phosphate + NAD(+) = dihydroxyacetone phosphate + NADH + H(+)</text>
        <dbReference type="Rhea" id="RHEA:21412"/>
        <dbReference type="ChEBI" id="CHEBI:15378"/>
        <dbReference type="ChEBI" id="CHEBI:57540"/>
        <dbReference type="ChEBI" id="CHEBI:57642"/>
        <dbReference type="ChEBI" id="CHEBI:57685"/>
        <dbReference type="ChEBI" id="CHEBI:57945"/>
        <dbReference type="EC" id="1.1.1.261"/>
    </reaction>
</comment>
<accession>A0A3R9PI92</accession>
<keyword evidence="4 11" id="KW-0862">Zinc</keyword>
<keyword evidence="17" id="KW-1185">Reference proteome</keyword>
<feature type="binding site" evidence="11">
    <location>
        <position position="183"/>
    </location>
    <ligand>
        <name>substrate</name>
    </ligand>
</feature>
<dbReference type="AlphaFoldDB" id="A0A3R9PI92"/>
<reference evidence="15 17" key="1">
    <citation type="submission" date="2018-10" db="EMBL/GenBank/DDBJ databases">
        <title>Co-occurring genomic capacity for anaerobic methane metabolism and dissimilatory sulfite reduction discovered in the Korarchaeota.</title>
        <authorList>
            <person name="Mckay L.J."/>
            <person name="Dlakic M."/>
            <person name="Fields M.W."/>
            <person name="Delmont T.O."/>
            <person name="Eren A.M."/>
            <person name="Jay Z.J."/>
            <person name="Klingelsmith K.B."/>
            <person name="Rusch D.B."/>
            <person name="Inskeep W.P."/>
        </authorList>
    </citation>
    <scope>NUCLEOTIDE SEQUENCE [LARGE SCALE GENOMIC DNA]</scope>
    <source>
        <strain evidence="15 17">MDKW</strain>
    </source>
</reference>
<feature type="binding site" evidence="11 14">
    <location>
        <begin position="103"/>
        <end position="107"/>
    </location>
    <ligand>
        <name>NAD(+)</name>
        <dbReference type="ChEBI" id="CHEBI:57540"/>
    </ligand>
</feature>
<dbReference type="CDD" id="cd08173">
    <property type="entry name" value="Gro1PDH"/>
    <property type="match status" value="1"/>
</dbReference>
<comment type="caution">
    <text evidence="15">The sequence shown here is derived from an EMBL/GenBank/DDBJ whole genome shotgun (WGS) entry which is preliminary data.</text>
</comment>
<dbReference type="GO" id="GO:0008654">
    <property type="term" value="P:phospholipid biosynthetic process"/>
    <property type="evidence" value="ECO:0007669"/>
    <property type="project" value="UniProtKB-KW"/>
</dbReference>
<dbReference type="HAMAP" id="MF_00497_A">
    <property type="entry name" value="G1P_dehydrogenase_A"/>
    <property type="match status" value="1"/>
</dbReference>
<dbReference type="GO" id="GO:0006650">
    <property type="term" value="P:glycerophospholipid metabolic process"/>
    <property type="evidence" value="ECO:0007669"/>
    <property type="project" value="UniProtKB-UniRule"/>
</dbReference>
<evidence type="ECO:0000256" key="6">
    <source>
        <dbReference type="ARBA" id="ARBA00023002"/>
    </source>
</evidence>
<sequence>MRISKIEDRLEVIESPRYIFFGPGAIKKISNVLSYLTLGKRIFLVTGGEITRKIADDVASTLELDGFFVDIFSAKKGDIEDVLRCDQRFKEFRGDIILGVGGGRPLDVAKITAAWNGVRYISVPTSPSHDGIASPSISFLLSKKIEEKMGEEWAKTESPTVIIADTNIIKNAPSISFKSGFGDLIGKVTAVRDWELAYKLKDEPYSEYGASMALLSAEIAMNHSREIKPGLEESTRLLVKALIGSGVAISIAGSSRPASGSEHLFSHSLDIIAMEKGRKSAPHGIQVGIGAIMMAYLQGQDWKKIRNKLVEAEAPVKASDAGIEREDVINALTIAHRIRNRYTILGESGLTRSAAEKLARNTGVIE</sequence>
<feature type="binding site" evidence="11">
    <location>
        <position position="130"/>
    </location>
    <ligand>
        <name>substrate</name>
    </ligand>
</feature>
<feature type="binding site" evidence="12">
    <location>
        <position position="183"/>
    </location>
    <ligand>
        <name>glycerol</name>
        <dbReference type="ChEBI" id="CHEBI:17754"/>
    </ligand>
</feature>
<evidence type="ECO:0000256" key="8">
    <source>
        <dbReference type="ARBA" id="ARBA00023098"/>
    </source>
</evidence>
<keyword evidence="2 11" id="KW-0444">Lipid biosynthesis</keyword>
<evidence type="ECO:0000256" key="13">
    <source>
        <dbReference type="PIRSR" id="PIRSR000112-2"/>
    </source>
</evidence>
<keyword evidence="7 11" id="KW-0520">NAD</keyword>
<protein>
    <recommendedName>
        <fullName evidence="11">Glycerol-1-phosphate dehydrogenase [NAD(P)+]</fullName>
        <shortName evidence="11">G1P dehydrogenase</shortName>
        <shortName evidence="11">G1PDH</shortName>
        <ecNumber evidence="11">1.1.1.261</ecNumber>
    </recommendedName>
    <alternativeName>
        <fullName evidence="11">Enantiomeric glycerophosphate synthase</fullName>
    </alternativeName>
    <alternativeName>
        <fullName evidence="11">sn-glycerol-1-phosphate dehydrogenase</fullName>
    </alternativeName>
</protein>
<keyword evidence="5 11" id="KW-0521">NADP</keyword>
<dbReference type="GO" id="GO:0005737">
    <property type="term" value="C:cytoplasm"/>
    <property type="evidence" value="ECO:0007669"/>
    <property type="project" value="UniProtKB-SubCell"/>
</dbReference>
<proteinExistence type="inferred from homology"/>
<comment type="pathway">
    <text evidence="11">Membrane lipid metabolism; glycerophospholipid metabolism.</text>
</comment>
<evidence type="ECO:0000313" key="17">
    <source>
        <dbReference type="Proteomes" id="UP000277582"/>
    </source>
</evidence>
<dbReference type="GO" id="GO:0046872">
    <property type="term" value="F:metal ion binding"/>
    <property type="evidence" value="ECO:0007669"/>
    <property type="project" value="UniProtKB-KW"/>
</dbReference>
<name>A0A3R9PI92_9CREN</name>
<dbReference type="InterPro" id="IPR023002">
    <property type="entry name" value="G1P_dehydrogenase_arc"/>
</dbReference>
<comment type="similarity">
    <text evidence="11">Belongs to the glycerol-1-phosphate dehydrogenase family.</text>
</comment>
<keyword evidence="10 11" id="KW-1208">Phospholipid metabolism</keyword>
<keyword evidence="1 11" id="KW-0963">Cytoplasm</keyword>
<reference evidence="16 18" key="2">
    <citation type="journal article" date="2019" name="Nat. Microbiol.">
        <title>Wide diversity of methane and short-chain alkane metabolisms in uncultured archaea.</title>
        <authorList>
            <person name="Borrel G."/>
            <person name="Adam P.S."/>
            <person name="McKay L.J."/>
            <person name="Chen L.X."/>
            <person name="Sierra-Garcia I.N."/>
            <person name="Sieber C.M."/>
            <person name="Letourneur Q."/>
            <person name="Ghozlane A."/>
            <person name="Andersen G.L."/>
            <person name="Li W.J."/>
            <person name="Hallam S.J."/>
            <person name="Muyzer G."/>
            <person name="de Oliveira V.M."/>
            <person name="Inskeep W.P."/>
            <person name="Banfield J.F."/>
            <person name="Gribaldo S."/>
        </authorList>
    </citation>
    <scope>NUCLEOTIDE SEQUENCE [LARGE SCALE GENOMIC DNA]</scope>
    <source>
        <strain evidence="16">NM4</strain>
    </source>
</reference>
<evidence type="ECO:0000313" key="16">
    <source>
        <dbReference type="EMBL" id="RZN63100.1"/>
    </source>
</evidence>
<evidence type="ECO:0000313" key="15">
    <source>
        <dbReference type="EMBL" id="RSN74207.1"/>
    </source>
</evidence>
<feature type="binding site" evidence="11">
    <location>
        <position position="263"/>
    </location>
    <ligand>
        <name>Zn(2+)</name>
        <dbReference type="ChEBI" id="CHEBI:29105"/>
        <note>catalytic</note>
    </ligand>
</feature>
<dbReference type="EMBL" id="RCOS01000099">
    <property type="protein sequence ID" value="RSN74207.1"/>
    <property type="molecule type" value="Genomic_DNA"/>
</dbReference>
<feature type="binding site" evidence="11">
    <location>
        <position position="283"/>
    </location>
    <ligand>
        <name>Zn(2+)</name>
        <dbReference type="ChEBI" id="CHEBI:29105"/>
        <note>catalytic</note>
    </ligand>
</feature>
<evidence type="ECO:0000256" key="1">
    <source>
        <dbReference type="ARBA" id="ARBA00022490"/>
    </source>
</evidence>
<comment type="subcellular location">
    <subcellularLocation>
        <location evidence="11">Cytoplasm</location>
    </subcellularLocation>
</comment>
<feature type="binding site" evidence="11 14">
    <location>
        <position position="134"/>
    </location>
    <ligand>
        <name>NAD(+)</name>
        <dbReference type="ChEBI" id="CHEBI:57540"/>
    </ligand>
</feature>
<organism evidence="15 17">
    <name type="scientific">Candidatus Methanodesulfokora washburnensis</name>
    <dbReference type="NCBI Taxonomy" id="2478471"/>
    <lineage>
        <taxon>Archaea</taxon>
        <taxon>Thermoproteota</taxon>
        <taxon>Candidatus Korarchaeia</taxon>
        <taxon>Candidatus Korarchaeia incertae sedis</taxon>
        <taxon>Candidatus Methanodesulfokora</taxon>
    </lineage>
</organism>
<dbReference type="Proteomes" id="UP000277582">
    <property type="component" value="Unassembled WGS sequence"/>
</dbReference>
<feature type="binding site" evidence="13">
    <location>
        <position position="130"/>
    </location>
    <ligand>
        <name>glycerol</name>
        <dbReference type="ChEBI" id="CHEBI:17754"/>
    </ligand>
</feature>
<evidence type="ECO:0000256" key="14">
    <source>
        <dbReference type="PIRSR" id="PIRSR000112-3"/>
    </source>
</evidence>
<keyword evidence="3 11" id="KW-0479">Metal-binding</keyword>
<dbReference type="PIRSF" id="PIRSF000112">
    <property type="entry name" value="Glycerol_dehydrogenase"/>
    <property type="match status" value="1"/>
</dbReference>
<comment type="cofactor">
    <cofactor evidence="11 12">
        <name>Zn(2+)</name>
        <dbReference type="ChEBI" id="CHEBI:29105"/>
    </cofactor>
    <text evidence="11 12">Binds 1 zinc ion per subunit.</text>
</comment>
<dbReference type="InterPro" id="IPR032837">
    <property type="entry name" value="G1PDH"/>
</dbReference>
<comment type="catalytic activity">
    <reaction evidence="11">
        <text>sn-glycerol 1-phosphate + NADP(+) = dihydroxyacetone phosphate + NADPH + H(+)</text>
        <dbReference type="Rhea" id="RHEA:21416"/>
        <dbReference type="ChEBI" id="CHEBI:15378"/>
        <dbReference type="ChEBI" id="CHEBI:57642"/>
        <dbReference type="ChEBI" id="CHEBI:57685"/>
        <dbReference type="ChEBI" id="CHEBI:57783"/>
        <dbReference type="ChEBI" id="CHEBI:58349"/>
        <dbReference type="EC" id="1.1.1.261"/>
    </reaction>
</comment>
<comment type="function">
    <text evidence="11">Catalyzes the NAD(P)H-dependent reduction of dihydroxyacetonephosphate (DHAP or glycerone phosphate) to glycerol 1-phosphate (G1P). The G1P thus generated is used as the glycerophosphate backbone of phospholipids in the cellular membranes of Archaea.</text>
</comment>
<dbReference type="SUPFAM" id="SSF56796">
    <property type="entry name" value="Dehydroquinate synthase-like"/>
    <property type="match status" value="1"/>
</dbReference>
<dbReference type="UniPathway" id="UPA00940"/>
<evidence type="ECO:0000256" key="10">
    <source>
        <dbReference type="ARBA" id="ARBA00023264"/>
    </source>
</evidence>
<evidence type="ECO:0000256" key="4">
    <source>
        <dbReference type="ARBA" id="ARBA00022833"/>
    </source>
</evidence>
<keyword evidence="6 11" id="KW-0560">Oxidoreductase</keyword>
<dbReference type="Gene3D" id="3.40.50.1970">
    <property type="match status" value="1"/>
</dbReference>